<dbReference type="InterPro" id="IPR029151">
    <property type="entry name" value="Sensor-like_sf"/>
</dbReference>
<dbReference type="PANTHER" id="PTHR33121:SF71">
    <property type="entry name" value="OXYGEN SENSOR PROTEIN DOSP"/>
    <property type="match status" value="1"/>
</dbReference>
<dbReference type="Gene3D" id="3.20.20.450">
    <property type="entry name" value="EAL domain"/>
    <property type="match status" value="1"/>
</dbReference>
<dbReference type="InterPro" id="IPR035919">
    <property type="entry name" value="EAL_sf"/>
</dbReference>
<keyword evidence="1" id="KW-0812">Transmembrane</keyword>
<dbReference type="Gene3D" id="3.30.450.20">
    <property type="entry name" value="PAS domain"/>
    <property type="match status" value="1"/>
</dbReference>
<dbReference type="CDD" id="cd01948">
    <property type="entry name" value="EAL"/>
    <property type="match status" value="1"/>
</dbReference>
<keyword evidence="5" id="KW-1185">Reference proteome</keyword>
<dbReference type="PANTHER" id="PTHR33121">
    <property type="entry name" value="CYCLIC DI-GMP PHOSPHODIESTERASE PDEF"/>
    <property type="match status" value="1"/>
</dbReference>
<proteinExistence type="predicted"/>
<dbReference type="InterPro" id="IPR001633">
    <property type="entry name" value="EAL_dom"/>
</dbReference>
<evidence type="ECO:0000259" key="2">
    <source>
        <dbReference type="PROSITE" id="PS50883"/>
    </source>
</evidence>
<dbReference type="InterPro" id="IPR043128">
    <property type="entry name" value="Rev_trsase/Diguanyl_cyclase"/>
</dbReference>
<dbReference type="InterPro" id="IPR000160">
    <property type="entry name" value="GGDEF_dom"/>
</dbReference>
<dbReference type="SUPFAM" id="SSF55073">
    <property type="entry name" value="Nucleotide cyclase"/>
    <property type="match status" value="1"/>
</dbReference>
<evidence type="ECO:0000313" key="5">
    <source>
        <dbReference type="Proteomes" id="UP000224740"/>
    </source>
</evidence>
<evidence type="ECO:0000256" key="1">
    <source>
        <dbReference type="SAM" id="Phobius"/>
    </source>
</evidence>
<evidence type="ECO:0000313" key="4">
    <source>
        <dbReference type="EMBL" id="PHO16516.1"/>
    </source>
</evidence>
<dbReference type="InterPro" id="IPR050706">
    <property type="entry name" value="Cyclic-di-GMP_PDE-like"/>
</dbReference>
<dbReference type="SMART" id="SM00267">
    <property type="entry name" value="GGDEF"/>
    <property type="match status" value="1"/>
</dbReference>
<dbReference type="SUPFAM" id="SSF103190">
    <property type="entry name" value="Sensory domain-like"/>
    <property type="match status" value="1"/>
</dbReference>
<feature type="transmembrane region" description="Helical" evidence="1">
    <location>
        <begin position="12"/>
        <end position="33"/>
    </location>
</feature>
<reference evidence="4" key="2">
    <citation type="submission" date="2017-09" db="EMBL/GenBank/DDBJ databases">
        <authorList>
            <person name="Perez-Cataluna A."/>
            <person name="Figueras M.J."/>
            <person name="Salas-Masso N."/>
        </authorList>
    </citation>
    <scope>NUCLEOTIDE SEQUENCE</scope>
    <source>
        <strain evidence="4">CECT 7727</strain>
    </source>
</reference>
<keyword evidence="1" id="KW-1133">Transmembrane helix</keyword>
<dbReference type="GO" id="GO:0071111">
    <property type="term" value="F:cyclic-guanylate-specific phosphodiesterase activity"/>
    <property type="evidence" value="ECO:0007669"/>
    <property type="project" value="InterPro"/>
</dbReference>
<name>A0A347TMG6_9BACT</name>
<dbReference type="Proteomes" id="UP000264693">
    <property type="component" value="Chromosome"/>
</dbReference>
<dbReference type="EMBL" id="CP032101">
    <property type="protein sequence ID" value="AXX87794.1"/>
    <property type="molecule type" value="Genomic_DNA"/>
</dbReference>
<reference evidence="5" key="1">
    <citation type="submission" date="2017-09" db="EMBL/GenBank/DDBJ databases">
        <title>Arcobacter canalis sp. nov., a new species isolated from a water canal contaminated with urban sewage.</title>
        <authorList>
            <person name="Perez-Cataluna A."/>
            <person name="Salas-Masso N."/>
            <person name="Figueras M.J."/>
        </authorList>
    </citation>
    <scope>NUCLEOTIDE SEQUENCE [LARGE SCALE GENOMIC DNA]</scope>
    <source>
        <strain evidence="5">CECT 7727</strain>
    </source>
</reference>
<dbReference type="EMBL" id="NXAO01000005">
    <property type="protein sequence ID" value="PHO16516.1"/>
    <property type="molecule type" value="Genomic_DNA"/>
</dbReference>
<organism evidence="3 6">
    <name type="scientific">Malaciobacter marinus</name>
    <dbReference type="NCBI Taxonomy" id="505249"/>
    <lineage>
        <taxon>Bacteria</taxon>
        <taxon>Pseudomonadati</taxon>
        <taxon>Campylobacterota</taxon>
        <taxon>Epsilonproteobacteria</taxon>
        <taxon>Campylobacterales</taxon>
        <taxon>Arcobacteraceae</taxon>
        <taxon>Malaciobacter</taxon>
    </lineage>
</organism>
<dbReference type="SUPFAM" id="SSF141868">
    <property type="entry name" value="EAL domain-like"/>
    <property type="match status" value="1"/>
</dbReference>
<keyword evidence="1" id="KW-0472">Membrane</keyword>
<dbReference type="AlphaFoldDB" id="A0A347TMG6"/>
<gene>
    <name evidence="3" type="ORF">AMRN_2079</name>
    <name evidence="4" type="ORF">CPH92_01160</name>
</gene>
<dbReference type="KEGG" id="amar:AMRN_2079"/>
<reference evidence="3 6" key="3">
    <citation type="submission" date="2018-08" db="EMBL/GenBank/DDBJ databases">
        <title>Complete genome of the Arcobacter marinus type strain JCM 15502.</title>
        <authorList>
            <person name="Miller W.G."/>
            <person name="Yee E."/>
            <person name="Huynh S."/>
            <person name="Parker C.T."/>
        </authorList>
    </citation>
    <scope>NUCLEOTIDE SEQUENCE [LARGE SCALE GENOMIC DNA]</scope>
    <source>
        <strain evidence="3 6">JCM 15502</strain>
    </source>
</reference>
<dbReference type="Proteomes" id="UP000224740">
    <property type="component" value="Unassembled WGS sequence"/>
</dbReference>
<evidence type="ECO:0000313" key="6">
    <source>
        <dbReference type="Proteomes" id="UP000264693"/>
    </source>
</evidence>
<accession>A0A347TMG6</accession>
<protein>
    <submittedName>
        <fullName evidence="3">Diguanylate cyclase/phosphodiesterase</fullName>
    </submittedName>
</protein>
<feature type="transmembrane region" description="Helical" evidence="1">
    <location>
        <begin position="283"/>
        <end position="303"/>
    </location>
</feature>
<evidence type="ECO:0000313" key="3">
    <source>
        <dbReference type="EMBL" id="AXX87794.1"/>
    </source>
</evidence>
<sequence length="731" mass="85633">MKSNLSYKKLFVFLTIIFGIILTATTYITFNYIKKSDIHKISNDNLKKSISYKKSFMSDYFKPYKNSINAISSNKTLEKYLNNPKKEYQDFVKELFSSYLVTFENINQIELLNKNNKNTIQISKNSKIKNVLSSKNKKELITKFEQFSKNNLYVSTIDFNSTNLITIDFVKQITKNYFIVINVDLKHFFNTLKESRLYDLFLINKKGKYLFYKNLNLNLNTINNSTLYNDFSKREAKKILNNNLSQGKDFISTFTNINNQNYILILKMKYKNQNLSIRDSQNFIFIVIFLSFIILIPLAIYFANLPDKVLKEYEKKLITHNITGLKNSIYLEKKLEKTKNFANSIIILVYINNCKKLQSVYGYTALNKILKEAGRLISSYKENDPNFDDIYSFENNIFAIKYKYSDENQLIKFTQLLFNDLENIEILIDKNSSVYLDLTLGISNPQNLNSKNKLHEAQMALDYAIEKRIDILVYDPNIKSKDINSLNLKILKSIKTAIDKDNVILHYQAIYNNRTQKIEKFETLMRIKNSKNEILYPNSFMDIAKDSKKYNKLTYAMIEKSFKYFQDKDYEFSINLSFLDIVEKGFTKYLEYKINEYGVAKKLVIEIVESESISNYKEIKRFISTMKELGCKIAIDDFGSGYANFQHIISLSQYIDYIKFDGSLIRNIHKDRKSQLLVGVIKFLCDSLGIRTIAEFVEDEETLKFVDSMGINYSQGYHISKPVSNIENIPQ</sequence>
<dbReference type="Gene3D" id="3.30.70.270">
    <property type="match status" value="1"/>
</dbReference>
<dbReference type="RefSeq" id="WP_099309978.1">
    <property type="nucleotide sequence ID" value="NZ_CP032101.1"/>
</dbReference>
<dbReference type="Pfam" id="PF00563">
    <property type="entry name" value="EAL"/>
    <property type="match status" value="1"/>
</dbReference>
<dbReference type="PROSITE" id="PS50883">
    <property type="entry name" value="EAL"/>
    <property type="match status" value="1"/>
</dbReference>
<dbReference type="InterPro" id="IPR029787">
    <property type="entry name" value="Nucleotide_cyclase"/>
</dbReference>
<dbReference type="SMART" id="SM00052">
    <property type="entry name" value="EAL"/>
    <property type="match status" value="1"/>
</dbReference>
<feature type="domain" description="EAL" evidence="2">
    <location>
        <begin position="487"/>
        <end position="731"/>
    </location>
</feature>